<name>A0A6S6YI49_9BURK</name>
<dbReference type="InterPro" id="IPR049625">
    <property type="entry name" value="Glyco_transf_61_cat"/>
</dbReference>
<reference evidence="2 3" key="1">
    <citation type="submission" date="2020-04" db="EMBL/GenBank/DDBJ databases">
        <authorList>
            <person name="De Canck E."/>
        </authorList>
    </citation>
    <scope>NUCLEOTIDE SEQUENCE [LARGE SCALE GENOMIC DNA]</scope>
    <source>
        <strain evidence="2 3">LMG 3431</strain>
    </source>
</reference>
<sequence length="380" mass="44053">MQYRPFDLRLLTKETHDSCEFFLHQHHKSLEFPIETVTQNDRVDSDEKRLSDIFTKNFVSPICYTTKIKDCLIGPRPEGISRYWPIFFGENYAYNFLNNLSKEAYVKQRVFGWEQDDVIEFDESSVEPLEFSGPCVWLYTFYNIDHLLRESLPSLVALEQIGLDFKNLKFIVPNLNGTSIFEMLVAFGIPAKNIVQVERQWMKFSEVYIPSFFSFGHLHTPSSFYPATGERVKKAARDAKVNTKRPKRIFVSRERAGMRRLINERYVQADFVKRGFDVIDPGSMSKLEQANYFSEAEVVVGQHGMGIANAIYAKPGCKIVEIMHTNLNRVSYFRTAQHLGGQHGVYYVEPMDLKYAQPGDKFGDVALDRTEFLTFLDKFL</sequence>
<protein>
    <recommendedName>
        <fullName evidence="1">Glycosyltransferase 61 catalytic domain-containing protein</fullName>
    </recommendedName>
</protein>
<organism evidence="2 3">
    <name type="scientific">Achromobacter pestifer</name>
    <dbReference type="NCBI Taxonomy" id="1353889"/>
    <lineage>
        <taxon>Bacteria</taxon>
        <taxon>Pseudomonadati</taxon>
        <taxon>Pseudomonadota</taxon>
        <taxon>Betaproteobacteria</taxon>
        <taxon>Burkholderiales</taxon>
        <taxon>Alcaligenaceae</taxon>
        <taxon>Achromobacter</taxon>
    </lineage>
</organism>
<evidence type="ECO:0000259" key="1">
    <source>
        <dbReference type="Pfam" id="PF04577"/>
    </source>
</evidence>
<feature type="domain" description="Glycosyltransferase 61 catalytic" evidence="1">
    <location>
        <begin position="146"/>
        <end position="320"/>
    </location>
</feature>
<evidence type="ECO:0000313" key="3">
    <source>
        <dbReference type="Proteomes" id="UP000494108"/>
    </source>
</evidence>
<gene>
    <name evidence="2" type="ORF">LMG3431_00064</name>
</gene>
<accession>A0A6S6YI49</accession>
<proteinExistence type="predicted"/>
<keyword evidence="3" id="KW-1185">Reference proteome</keyword>
<dbReference type="AlphaFoldDB" id="A0A6S6YI49"/>
<dbReference type="Proteomes" id="UP000494108">
    <property type="component" value="Unassembled WGS sequence"/>
</dbReference>
<dbReference type="Pfam" id="PF04577">
    <property type="entry name" value="Glyco_transf_61"/>
    <property type="match status" value="1"/>
</dbReference>
<evidence type="ECO:0000313" key="2">
    <source>
        <dbReference type="EMBL" id="CAB3624769.1"/>
    </source>
</evidence>
<dbReference type="GO" id="GO:0016757">
    <property type="term" value="F:glycosyltransferase activity"/>
    <property type="evidence" value="ECO:0007669"/>
    <property type="project" value="InterPro"/>
</dbReference>
<dbReference type="RefSeq" id="WP_175172434.1">
    <property type="nucleotide sequence ID" value="NZ_CADIJX010000001.1"/>
</dbReference>
<dbReference type="EMBL" id="CADIJX010000001">
    <property type="protein sequence ID" value="CAB3624769.1"/>
    <property type="molecule type" value="Genomic_DNA"/>
</dbReference>